<dbReference type="Proteomes" id="UP000627292">
    <property type="component" value="Unassembled WGS sequence"/>
</dbReference>
<dbReference type="EMBL" id="BMIB01000003">
    <property type="protein sequence ID" value="GGH73278.1"/>
    <property type="molecule type" value="Genomic_DNA"/>
</dbReference>
<protein>
    <recommendedName>
        <fullName evidence="3">GIY-YIG nuclease family protein</fullName>
    </recommendedName>
</protein>
<gene>
    <name evidence="1" type="ORF">GCM10011379_34610</name>
</gene>
<dbReference type="AlphaFoldDB" id="A0A917IZN7"/>
<dbReference type="Gene3D" id="3.40.1440.10">
    <property type="entry name" value="GIY-YIG endonuclease"/>
    <property type="match status" value="1"/>
</dbReference>
<evidence type="ECO:0008006" key="3">
    <source>
        <dbReference type="Google" id="ProtNLM"/>
    </source>
</evidence>
<comment type="caution">
    <text evidence="1">The sequence shown here is derived from an EMBL/GenBank/DDBJ whole genome shotgun (WGS) entry which is preliminary data.</text>
</comment>
<evidence type="ECO:0000313" key="2">
    <source>
        <dbReference type="Proteomes" id="UP000627292"/>
    </source>
</evidence>
<proteinExistence type="predicted"/>
<keyword evidence="2" id="KW-1185">Reference proteome</keyword>
<reference evidence="1" key="1">
    <citation type="journal article" date="2014" name="Int. J. Syst. Evol. Microbiol.">
        <title>Complete genome sequence of Corynebacterium casei LMG S-19264T (=DSM 44701T), isolated from a smear-ripened cheese.</title>
        <authorList>
            <consortium name="US DOE Joint Genome Institute (JGI-PGF)"/>
            <person name="Walter F."/>
            <person name="Albersmeier A."/>
            <person name="Kalinowski J."/>
            <person name="Ruckert C."/>
        </authorList>
    </citation>
    <scope>NUCLEOTIDE SEQUENCE</scope>
    <source>
        <strain evidence="1">CGMCC 1.15290</strain>
    </source>
</reference>
<dbReference type="CDD" id="cd10451">
    <property type="entry name" value="GIY-YIG_LuxR_like"/>
    <property type="match status" value="1"/>
</dbReference>
<reference evidence="1" key="2">
    <citation type="submission" date="2020-09" db="EMBL/GenBank/DDBJ databases">
        <authorList>
            <person name="Sun Q."/>
            <person name="Zhou Y."/>
        </authorList>
    </citation>
    <scope>NUCLEOTIDE SEQUENCE</scope>
    <source>
        <strain evidence="1">CGMCC 1.15290</strain>
    </source>
</reference>
<dbReference type="InterPro" id="IPR035901">
    <property type="entry name" value="GIY-YIG_endonuc_sf"/>
</dbReference>
<sequence length="118" mass="13260">MDKLLRKQLAEAAKNNKPVMGVLVLKNTLTGKQYVEGSLNTDALVNRLRFSLNSGLLKNEALQNDWRELGESRFVFEVVFVVKRDDGLYTNYAKEVQKATTAVIAQEIINGGLLYNEV</sequence>
<evidence type="ECO:0000313" key="1">
    <source>
        <dbReference type="EMBL" id="GGH73278.1"/>
    </source>
</evidence>
<name>A0A917IZN7_9BACT</name>
<dbReference type="RefSeq" id="WP_188954523.1">
    <property type="nucleotide sequence ID" value="NZ_BMIB01000003.1"/>
</dbReference>
<organism evidence="1 2">
    <name type="scientific">Filimonas zeae</name>
    <dbReference type="NCBI Taxonomy" id="1737353"/>
    <lineage>
        <taxon>Bacteria</taxon>
        <taxon>Pseudomonadati</taxon>
        <taxon>Bacteroidota</taxon>
        <taxon>Chitinophagia</taxon>
        <taxon>Chitinophagales</taxon>
        <taxon>Chitinophagaceae</taxon>
        <taxon>Filimonas</taxon>
    </lineage>
</organism>
<accession>A0A917IZN7</accession>